<evidence type="ECO:0000313" key="4">
    <source>
        <dbReference type="Proteomes" id="UP001642409"/>
    </source>
</evidence>
<keyword evidence="4" id="KW-1185">Reference proteome</keyword>
<comment type="caution">
    <text evidence="2">The sequence shown here is derived from an EMBL/GenBank/DDBJ whole genome shotgun (WGS) entry which is preliminary data.</text>
</comment>
<protein>
    <submittedName>
        <fullName evidence="2">Uncharacterized protein</fullName>
    </submittedName>
</protein>
<evidence type="ECO:0000313" key="3">
    <source>
        <dbReference type="EMBL" id="CAL6042222.1"/>
    </source>
</evidence>
<feature type="region of interest" description="Disordered" evidence="1">
    <location>
        <begin position="1560"/>
        <end position="1585"/>
    </location>
</feature>
<evidence type="ECO:0000256" key="1">
    <source>
        <dbReference type="SAM" id="MobiDB-lite"/>
    </source>
</evidence>
<reference evidence="3 4" key="2">
    <citation type="submission" date="2024-07" db="EMBL/GenBank/DDBJ databases">
        <authorList>
            <person name="Akdeniz Z."/>
        </authorList>
    </citation>
    <scope>NUCLEOTIDE SEQUENCE [LARGE SCALE GENOMIC DNA]</scope>
</reference>
<reference evidence="2" key="1">
    <citation type="submission" date="2023-06" db="EMBL/GenBank/DDBJ databases">
        <authorList>
            <person name="Kurt Z."/>
        </authorList>
    </citation>
    <scope>NUCLEOTIDE SEQUENCE</scope>
</reference>
<dbReference type="EMBL" id="CAXDID020000153">
    <property type="protein sequence ID" value="CAL6042222.1"/>
    <property type="molecule type" value="Genomic_DNA"/>
</dbReference>
<feature type="region of interest" description="Disordered" evidence="1">
    <location>
        <begin position="1623"/>
        <end position="1651"/>
    </location>
</feature>
<feature type="compositionally biased region" description="Polar residues" evidence="1">
    <location>
        <begin position="1565"/>
        <end position="1574"/>
    </location>
</feature>
<dbReference type="EMBL" id="CATOUU010000710">
    <property type="protein sequence ID" value="CAI9942995.1"/>
    <property type="molecule type" value="Genomic_DNA"/>
</dbReference>
<feature type="compositionally biased region" description="Basic and acidic residues" evidence="1">
    <location>
        <begin position="1575"/>
        <end position="1584"/>
    </location>
</feature>
<evidence type="ECO:0000313" key="2">
    <source>
        <dbReference type="EMBL" id="CAI9942995.1"/>
    </source>
</evidence>
<proteinExistence type="predicted"/>
<feature type="compositionally biased region" description="Low complexity" evidence="1">
    <location>
        <begin position="1636"/>
        <end position="1651"/>
    </location>
</feature>
<organism evidence="2">
    <name type="scientific">Hexamita inflata</name>
    <dbReference type="NCBI Taxonomy" id="28002"/>
    <lineage>
        <taxon>Eukaryota</taxon>
        <taxon>Metamonada</taxon>
        <taxon>Diplomonadida</taxon>
        <taxon>Hexamitidae</taxon>
        <taxon>Hexamitinae</taxon>
        <taxon>Hexamita</taxon>
    </lineage>
</organism>
<gene>
    <name evidence="2" type="ORF">HINF_LOCUS30640</name>
    <name evidence="3" type="ORF">HINF_LOCUS39487</name>
</gene>
<dbReference type="Proteomes" id="UP001642409">
    <property type="component" value="Unassembled WGS sequence"/>
</dbReference>
<name>A0AA86PXD3_9EUKA</name>
<accession>A0AA86PXD3</accession>
<sequence>MSSECSKKGSSNKQLINYHIYFFSRKTRTVCISTYYRCSIQNPTPTMQSLLKYIKAPQQQVTDHEFPAQMLVLRQMVEGQAEIAEIAAQLHLIMKIGSYVSPSVNQLFKDLVTQDNLVLQNKLCDNCMFVAAQLAESDQQLSVFYLCFLLKTKQMSAMLKYVFESKNKAKFFGGGVFVDGGQFSELLKICMALDQEARLQEFRPNIRLFGKLTPDQEGVLVQLQKALYAVQVENQPDQFRAVISKLIVPPSKQPQAIVQLAQAACQALEQVAQKQQDAQKNEKLVKIIQKLKQLRAQFQLNGFVKEFSLLKQGYQQRYPDAFCETLFVNFMAENVDCLYYVCAMFAGYFTEQPFYLSNKQLYQTEDPKAVFAGSIQLFEKVRDLLSGNVSLSVPSVEFNAGASEEKLRQLIWQQCDADALQVNVCIYDLIEQLEANKSPQLLHRLVLLVKYALLHQSKTAEICKQIAQASPKDSEAGQFCSQSAAFDDAFNHDFLLHFLQRGSLDQVLDAFIAQNTLWAQNPLTKLRVDYADSAYMLQLQNQNFLKAAAKHLQTVLNGQQLQIDRVQCLLQEAAANKFAEVGVDAQSLAPLDLGLAFVPRCAQYDFQNKLALLREGEFVTTDHNLDECSEVVFGLLTIGCYNRDSVHLLLAYAFKILAETAEEDLKAYTDLIQKTVDQLVTKTNISQTILRGCIQFNLLAQLLSVIKEEAVKTKDSLKKYYPNSFIYSNIGSLILFCKAKNIQLEEIVFLNQDIQEEIIKIKQQTIQSKQPEKMLIGQQIDNFTEYKKLGTKLIEHINKYIQDEDYQALQQFIDYIKALLEFNLKSNNYFKHFKQYINEHGSKIIPDINLAQWMKLCFEYMKVQEPDKNEEDFSKPVFASIIMICLHHKKIDQLIFQYSAFQKSLNIYQQHSVWEDKYYLEDILVKLNQHQNTIQHNIHFDLREQILIKPNSQIKMQSIYLLLKQELPQISISNISNEYVETILQSITPKLLNNYEKVMKLILLNLNYLQLSEAFQQQFKLEAMPDADMQYVQQSLQSIGYQSQGTNLGVKMIFSQFVRLLCEKKALLLRVCCLFSGYCVKNTDFIRQISQFYQPGQLDVGFFNQVRKIISVHDSQILVNVHQVAGYMEAYNTLKLTQMCQAYEPDMYRSPGQVEFRSVNLLIYEQLRQFHNTHDIHYLMKFVSIVNILVKLQSKSLLKEQADSFSSSSIIHKLAGELQKQQDDEFNFTIINNLIQQKQLSALFSKLLNSRYLNSQNSDRKYLYLSQKLNIIFLIKSIELCQNIITNNQDVVSIANNVQLYRSQFLITEFIYAPQEDLQSPNFEAVVLKNINFNRADVVDSCAPHCHRPKSSDEEFFESIETPEFPEEVDEAQMQVVQKFVDALLQTDLLHDSGMHALVDRFVALLQDEAQLIAKVYHQMASRADKQTVLCRGLVNYSVLAAFIDFLLQSDLTCYYECAPIKNRPFLEQLKLKTAEVKFKTVQTAKLLHPTIPYEMEFQQVETQDEVVNDNVNTDNQEQEKSQEQDEQPQQNFQENIQQSLELEQMTSSIHTEQYIQHENILKPSESTLNQCETNKPEENKTNDDIEINAQEVPSHEIEVPAEQPNVQPTCDQNEIIANDNVEQAQEPESQHQEPEQQIQPEQQQETKQVEPVEAVLPIIEPKAEFMEELNESSSSDFESVHIAVAPMLAQNTVLTVVPADLPDHHVNFRVPSRLRNYQNFQNSFLSLRPKISIDQFGPLGNLIDSEFYEQPFYVLNQNDKVQVENAESHFTGSEMKQTPFCAEELKLKVEINAQDPVQVRICEETCYKSPKFTVVPDVCSNCGQMIKITNTNTSTFQAATEDTDCEHHYQEVDFIQCPYFQAIFCAKCVQPRYFESLTMETAQFDSKMYVSSMGITDFCYHYYTKQNLTIARRPVQLARNVLRSYAMNIHGCQQLSRVILNSESLVGINRYYLEDSGYSFSDLSALQFSEPNTRSLLKPLIDQFAKQFDANKKKFSTSFTSFITSVLDYKPGEYTLENKLTNAAVFTFIHVMFCKTCQRIPSICTKCGEEVTMCLSLENFIQCAKAGRKSKFFFCVNCLQICHSECLNSDNMCVVCCKKEK</sequence>